<organism evidence="1 2">
    <name type="scientific">Leptolyngbya subtilissima DQ-A4</name>
    <dbReference type="NCBI Taxonomy" id="2933933"/>
    <lineage>
        <taxon>Bacteria</taxon>
        <taxon>Bacillati</taxon>
        <taxon>Cyanobacteriota</taxon>
        <taxon>Cyanophyceae</taxon>
        <taxon>Leptolyngbyales</taxon>
        <taxon>Leptolyngbyaceae</taxon>
        <taxon>Leptolyngbya group</taxon>
        <taxon>Leptolyngbya</taxon>
    </lineage>
</organism>
<reference evidence="1 2" key="1">
    <citation type="submission" date="2022-04" db="EMBL/GenBank/DDBJ databases">
        <title>Positive selection, recombination, and allopatry shape intraspecific diversity of widespread and dominant cyanobacteria.</title>
        <authorList>
            <person name="Wei J."/>
            <person name="Shu W."/>
            <person name="Hu C."/>
        </authorList>
    </citation>
    <scope>NUCLEOTIDE SEQUENCE [LARGE SCALE GENOMIC DNA]</scope>
    <source>
        <strain evidence="1 2">DQ-A4</strain>
    </source>
</reference>
<comment type="caution">
    <text evidence="1">The sequence shown here is derived from an EMBL/GenBank/DDBJ whole genome shotgun (WGS) entry which is preliminary data.</text>
</comment>
<keyword evidence="2" id="KW-1185">Reference proteome</keyword>
<accession>A0ABV0K699</accession>
<name>A0ABV0K699_9CYAN</name>
<gene>
    <name evidence="1" type="ORF">NC992_15160</name>
</gene>
<proteinExistence type="predicted"/>
<protein>
    <submittedName>
        <fullName evidence="1">UPF0175 family protein</fullName>
    </submittedName>
</protein>
<dbReference type="EMBL" id="JAMPKX010000006">
    <property type="protein sequence ID" value="MEP0948222.1"/>
    <property type="molecule type" value="Genomic_DNA"/>
</dbReference>
<evidence type="ECO:0000313" key="2">
    <source>
        <dbReference type="Proteomes" id="UP001482513"/>
    </source>
</evidence>
<sequence length="83" mass="9566">MRINLNIPDEVAQCPTFSRSDWLREMAISLFEQERVTLGIASQIAGIHLMEFQRIIGSRGVCAHYDAEEFVNDIENLRSRGWL</sequence>
<dbReference type="Pfam" id="PF03683">
    <property type="entry name" value="UPF0175"/>
    <property type="match status" value="1"/>
</dbReference>
<dbReference type="InterPro" id="IPR005368">
    <property type="entry name" value="UPF0175"/>
</dbReference>
<dbReference type="RefSeq" id="WP_190705828.1">
    <property type="nucleotide sequence ID" value="NZ_JAMPKX010000006.1"/>
</dbReference>
<dbReference type="Proteomes" id="UP001482513">
    <property type="component" value="Unassembled WGS sequence"/>
</dbReference>
<evidence type="ECO:0000313" key="1">
    <source>
        <dbReference type="EMBL" id="MEP0948222.1"/>
    </source>
</evidence>